<organism evidence="1 2">
    <name type="scientific">Kingdonia uniflora</name>
    <dbReference type="NCBI Taxonomy" id="39325"/>
    <lineage>
        <taxon>Eukaryota</taxon>
        <taxon>Viridiplantae</taxon>
        <taxon>Streptophyta</taxon>
        <taxon>Embryophyta</taxon>
        <taxon>Tracheophyta</taxon>
        <taxon>Spermatophyta</taxon>
        <taxon>Magnoliopsida</taxon>
        <taxon>Ranunculales</taxon>
        <taxon>Circaeasteraceae</taxon>
        <taxon>Kingdonia</taxon>
    </lineage>
</organism>
<gene>
    <name evidence="1" type="ORF">GIB67_018524</name>
</gene>
<evidence type="ECO:0000313" key="2">
    <source>
        <dbReference type="Proteomes" id="UP000541444"/>
    </source>
</evidence>
<proteinExistence type="predicted"/>
<keyword evidence="2" id="KW-1185">Reference proteome</keyword>
<evidence type="ECO:0000313" key="1">
    <source>
        <dbReference type="EMBL" id="KAF6146871.1"/>
    </source>
</evidence>
<dbReference type="EMBL" id="JACGCM010001954">
    <property type="protein sequence ID" value="KAF6146871.1"/>
    <property type="molecule type" value="Genomic_DNA"/>
</dbReference>
<protein>
    <submittedName>
        <fullName evidence="1">Uncharacterized protein</fullName>
    </submittedName>
</protein>
<sequence length="93" mass="10619">MSNSSTSLLSPIGARPYTLASFSSISSSSSLSLEDRRVRILSYKRRGTQLDRYIRLLRVNNLFLLTLSNPYYHSRMFDSNPCHTVNTFRTPKG</sequence>
<accession>A0A7J7LW30</accession>
<reference evidence="1 2" key="1">
    <citation type="journal article" date="2020" name="IScience">
        <title>Genome Sequencing of the Endangered Kingdonia uniflora (Circaeasteraceae, Ranunculales) Reveals Potential Mechanisms of Evolutionary Specialization.</title>
        <authorList>
            <person name="Sun Y."/>
            <person name="Deng T."/>
            <person name="Zhang A."/>
            <person name="Moore M.J."/>
            <person name="Landis J.B."/>
            <person name="Lin N."/>
            <person name="Zhang H."/>
            <person name="Zhang X."/>
            <person name="Huang J."/>
            <person name="Zhang X."/>
            <person name="Sun H."/>
            <person name="Wang H."/>
        </authorList>
    </citation>
    <scope>NUCLEOTIDE SEQUENCE [LARGE SCALE GENOMIC DNA]</scope>
    <source>
        <strain evidence="1">TB1705</strain>
        <tissue evidence="1">Leaf</tissue>
    </source>
</reference>
<dbReference type="AlphaFoldDB" id="A0A7J7LW30"/>
<name>A0A7J7LW30_9MAGN</name>
<comment type="caution">
    <text evidence="1">The sequence shown here is derived from an EMBL/GenBank/DDBJ whole genome shotgun (WGS) entry which is preliminary data.</text>
</comment>
<dbReference type="Proteomes" id="UP000541444">
    <property type="component" value="Unassembled WGS sequence"/>
</dbReference>